<name>A0AAE3G2D7_9GAMM</name>
<evidence type="ECO:0000313" key="3">
    <source>
        <dbReference type="Proteomes" id="UP001205843"/>
    </source>
</evidence>
<dbReference type="EMBL" id="JALJXV010000003">
    <property type="protein sequence ID" value="MCP1674560.1"/>
    <property type="molecule type" value="Genomic_DNA"/>
</dbReference>
<evidence type="ECO:0000313" key="2">
    <source>
        <dbReference type="EMBL" id="MCP1674560.1"/>
    </source>
</evidence>
<reference evidence="2" key="1">
    <citation type="submission" date="2022-03" db="EMBL/GenBank/DDBJ databases">
        <title>Genomic Encyclopedia of Type Strains, Phase III (KMG-III): the genomes of soil and plant-associated and newly described type strains.</title>
        <authorList>
            <person name="Whitman W."/>
        </authorList>
    </citation>
    <scope>NUCLEOTIDE SEQUENCE</scope>
    <source>
        <strain evidence="2">ANL 6-2</strain>
    </source>
</reference>
<keyword evidence="3" id="KW-1185">Reference proteome</keyword>
<dbReference type="AlphaFoldDB" id="A0AAE3G2D7"/>
<comment type="caution">
    <text evidence="2">The sequence shown here is derived from an EMBL/GenBank/DDBJ whole genome shotgun (WGS) entry which is preliminary data.</text>
</comment>
<organism evidence="2 3">
    <name type="scientific">Natronocella acetinitrilica</name>
    <dbReference type="NCBI Taxonomy" id="414046"/>
    <lineage>
        <taxon>Bacteria</taxon>
        <taxon>Pseudomonadati</taxon>
        <taxon>Pseudomonadota</taxon>
        <taxon>Gammaproteobacteria</taxon>
        <taxon>Chromatiales</taxon>
        <taxon>Ectothiorhodospiraceae</taxon>
        <taxon>Natronocella</taxon>
    </lineage>
</organism>
<evidence type="ECO:0000256" key="1">
    <source>
        <dbReference type="SAM" id="MobiDB-lite"/>
    </source>
</evidence>
<feature type="compositionally biased region" description="Basic and acidic residues" evidence="1">
    <location>
        <begin position="148"/>
        <end position="157"/>
    </location>
</feature>
<dbReference type="RefSeq" id="WP_253476645.1">
    <property type="nucleotide sequence ID" value="NZ_JALJXV010000003.1"/>
</dbReference>
<gene>
    <name evidence="2" type="ORF">J2T57_001662</name>
</gene>
<protein>
    <recommendedName>
        <fullName evidence="4">Immunity protein Imm1</fullName>
    </recommendedName>
</protein>
<evidence type="ECO:0008006" key="4">
    <source>
        <dbReference type="Google" id="ProtNLM"/>
    </source>
</evidence>
<feature type="region of interest" description="Disordered" evidence="1">
    <location>
        <begin position="137"/>
        <end position="157"/>
    </location>
</feature>
<accession>A0AAE3G2D7</accession>
<proteinExistence type="predicted"/>
<sequence>MALLRFSYLYRDASNYKNAGEVLLRAQGDADVEAIEERLRKTLDDGEYFIASQVGVPEVFLWSAEADYDPDDEETFPDDLGPGKYVVSDDDHSWHEFSCLEAIDAEAVSPDDRKAAREIGEFLAAFERAAKRGWKPFEPGLPAFARGGFEKPDALEP</sequence>
<dbReference type="Proteomes" id="UP001205843">
    <property type="component" value="Unassembled WGS sequence"/>
</dbReference>